<feature type="compositionally biased region" description="Polar residues" evidence="1">
    <location>
        <begin position="1"/>
        <end position="10"/>
    </location>
</feature>
<protein>
    <submittedName>
        <fullName evidence="2">Uncharacterized protein</fullName>
    </submittedName>
</protein>
<sequence length="164" mass="18817">MLWSSITGTQPGVLLPQQDATNDPNASQDGLLSLGPRKRKQGDSFKSDLPQWISPNDLPNTICYRGIELFYLRNPDDGRDVLCAIIEFCNLKGRPEGADRTKFFMHGDYQLAYCPIAQIVSLAFWDDAFKNELTPELIWWIKVPRRIRALLLQWKKDKLNLPLL</sequence>
<name>A0A7R7ZP44_ASPCH</name>
<dbReference type="PANTHER" id="PTHR37535:SF4">
    <property type="entry name" value="FLUG DOMAIN-CONTAINING PROTEIN"/>
    <property type="match status" value="1"/>
</dbReference>
<dbReference type="Proteomes" id="UP000637239">
    <property type="component" value="Chromosome 4"/>
</dbReference>
<dbReference type="AlphaFoldDB" id="A0A7R7ZP44"/>
<dbReference type="Pfam" id="PF11917">
    <property type="entry name" value="DUF3435"/>
    <property type="match status" value="1"/>
</dbReference>
<reference evidence="2" key="1">
    <citation type="submission" date="2021-01" db="EMBL/GenBank/DDBJ databases">
        <authorList>
            <consortium name="Aspergillus chevalieri M1 genome sequencing consortium"/>
            <person name="Kazuki M."/>
            <person name="Futagami T."/>
        </authorList>
    </citation>
    <scope>NUCLEOTIDE SEQUENCE</scope>
    <source>
        <strain evidence="2">M1</strain>
    </source>
</reference>
<feature type="compositionally biased region" description="Polar residues" evidence="1">
    <location>
        <begin position="18"/>
        <end position="30"/>
    </location>
</feature>
<evidence type="ECO:0000256" key="1">
    <source>
        <dbReference type="SAM" id="MobiDB-lite"/>
    </source>
</evidence>
<dbReference type="EMBL" id="AP024419">
    <property type="protein sequence ID" value="BCR88236.1"/>
    <property type="molecule type" value="Genomic_DNA"/>
</dbReference>
<dbReference type="KEGG" id="ache:ACHE_40800A"/>
<keyword evidence="3" id="KW-1185">Reference proteome</keyword>
<dbReference type="GeneID" id="66982595"/>
<dbReference type="PANTHER" id="PTHR37535">
    <property type="entry name" value="FLUG DOMAIN PROTEIN"/>
    <property type="match status" value="1"/>
</dbReference>
<reference evidence="2" key="2">
    <citation type="submission" date="2021-02" db="EMBL/GenBank/DDBJ databases">
        <title>Aspergillus chevalieri M1 genome sequence.</title>
        <authorList>
            <person name="Kadooka C."/>
            <person name="Mori K."/>
            <person name="Futagami T."/>
        </authorList>
    </citation>
    <scope>NUCLEOTIDE SEQUENCE</scope>
    <source>
        <strain evidence="2">M1</strain>
    </source>
</reference>
<dbReference type="RefSeq" id="XP_043136758.1">
    <property type="nucleotide sequence ID" value="XM_043279039.1"/>
</dbReference>
<dbReference type="InterPro" id="IPR021842">
    <property type="entry name" value="DUF3435"/>
</dbReference>
<feature type="region of interest" description="Disordered" evidence="1">
    <location>
        <begin position="1"/>
        <end position="48"/>
    </location>
</feature>
<proteinExistence type="predicted"/>
<accession>A0A7R7ZP44</accession>
<evidence type="ECO:0000313" key="3">
    <source>
        <dbReference type="Proteomes" id="UP000637239"/>
    </source>
</evidence>
<evidence type="ECO:0000313" key="2">
    <source>
        <dbReference type="EMBL" id="BCR88236.1"/>
    </source>
</evidence>
<organism evidence="2 3">
    <name type="scientific">Aspergillus chevalieri</name>
    <name type="common">Eurotium chevalieri</name>
    <dbReference type="NCBI Taxonomy" id="182096"/>
    <lineage>
        <taxon>Eukaryota</taxon>
        <taxon>Fungi</taxon>
        <taxon>Dikarya</taxon>
        <taxon>Ascomycota</taxon>
        <taxon>Pezizomycotina</taxon>
        <taxon>Eurotiomycetes</taxon>
        <taxon>Eurotiomycetidae</taxon>
        <taxon>Eurotiales</taxon>
        <taxon>Aspergillaceae</taxon>
        <taxon>Aspergillus</taxon>
        <taxon>Aspergillus subgen. Aspergillus</taxon>
    </lineage>
</organism>
<gene>
    <name evidence="2" type="ORF">ACHE_40800A</name>
</gene>